<evidence type="ECO:0000256" key="5">
    <source>
        <dbReference type="SAM" id="MobiDB-lite"/>
    </source>
</evidence>
<keyword evidence="2 6" id="KW-0812">Transmembrane</keyword>
<dbReference type="InterPro" id="IPR052719">
    <property type="entry name" value="CvpA-like"/>
</dbReference>
<evidence type="ECO:0000256" key="6">
    <source>
        <dbReference type="SAM" id="Phobius"/>
    </source>
</evidence>
<dbReference type="PANTHER" id="PTHR36926">
    <property type="entry name" value="COLICIN V PRODUCTION PROTEIN"/>
    <property type="match status" value="1"/>
</dbReference>
<dbReference type="GO" id="GO:0009403">
    <property type="term" value="P:toxin biosynthetic process"/>
    <property type="evidence" value="ECO:0007669"/>
    <property type="project" value="InterPro"/>
</dbReference>
<dbReference type="InterPro" id="IPR003825">
    <property type="entry name" value="Colicin-V_CvpA"/>
</dbReference>
<evidence type="ECO:0000256" key="3">
    <source>
        <dbReference type="ARBA" id="ARBA00022989"/>
    </source>
</evidence>
<feature type="transmembrane region" description="Helical" evidence="6">
    <location>
        <begin position="31"/>
        <end position="51"/>
    </location>
</feature>
<feature type="transmembrane region" description="Helical" evidence="6">
    <location>
        <begin position="63"/>
        <end position="83"/>
    </location>
</feature>
<sequence length="219" mass="22481">MGALTAFDVVVGILVVIAALAGLARGFVGEVVSLLAWVAGIVAVRFFYTPAKALAAGFVGTESGGAILALVVLFLGAFIAVRLVGGQISSGTRNSIVGPVDRILGLGFGAAKGVLGAALLFLLANMTFETIDPGEPKPEWLQEARTAPTLAMVSKALVDFVEERRRVAPDTASLEPHAGIALPGDDGNADDGDGYGRKERGALEALLDKQEKASPSTPI</sequence>
<keyword evidence="4 6" id="KW-0472">Membrane</keyword>
<dbReference type="Pfam" id="PF02674">
    <property type="entry name" value="Colicin_V"/>
    <property type="match status" value="1"/>
</dbReference>
<reference evidence="7" key="1">
    <citation type="journal article" date="2014" name="Int. J. Syst. Evol. Microbiol.">
        <title>Complete genome sequence of Corynebacterium casei LMG S-19264T (=DSM 44701T), isolated from a smear-ripened cheese.</title>
        <authorList>
            <consortium name="US DOE Joint Genome Institute (JGI-PGF)"/>
            <person name="Walter F."/>
            <person name="Albersmeier A."/>
            <person name="Kalinowski J."/>
            <person name="Ruckert C."/>
        </authorList>
    </citation>
    <scope>NUCLEOTIDE SEQUENCE</scope>
    <source>
        <strain evidence="7">CGMCC 1.15519</strain>
    </source>
</reference>
<dbReference type="RefSeq" id="WP_188763295.1">
    <property type="nucleotide sequence ID" value="NZ_BMJM01000009.1"/>
</dbReference>
<evidence type="ECO:0000256" key="2">
    <source>
        <dbReference type="ARBA" id="ARBA00022692"/>
    </source>
</evidence>
<organism evidence="7 8">
    <name type="scientific">Sandarakinorhabdus glacialis</name>
    <dbReference type="NCBI Taxonomy" id="1614636"/>
    <lineage>
        <taxon>Bacteria</taxon>
        <taxon>Pseudomonadati</taxon>
        <taxon>Pseudomonadota</taxon>
        <taxon>Alphaproteobacteria</taxon>
        <taxon>Sphingomonadales</taxon>
        <taxon>Sphingosinicellaceae</taxon>
        <taxon>Sandarakinorhabdus</taxon>
    </lineage>
</organism>
<accession>A0A917EA09</accession>
<reference evidence="7" key="2">
    <citation type="submission" date="2020-09" db="EMBL/GenBank/DDBJ databases">
        <authorList>
            <person name="Sun Q."/>
            <person name="Zhou Y."/>
        </authorList>
    </citation>
    <scope>NUCLEOTIDE SEQUENCE</scope>
    <source>
        <strain evidence="7">CGMCC 1.15519</strain>
    </source>
</reference>
<keyword evidence="8" id="KW-1185">Reference proteome</keyword>
<comment type="subcellular location">
    <subcellularLocation>
        <location evidence="1">Membrane</location>
        <topology evidence="1">Multi-pass membrane protein</topology>
    </subcellularLocation>
</comment>
<feature type="compositionally biased region" description="Basic and acidic residues" evidence="5">
    <location>
        <begin position="194"/>
        <end position="212"/>
    </location>
</feature>
<dbReference type="PANTHER" id="PTHR36926:SF1">
    <property type="entry name" value="COLICIN V PRODUCTION PROTEIN"/>
    <property type="match status" value="1"/>
</dbReference>
<dbReference type="EMBL" id="BMJM01000009">
    <property type="protein sequence ID" value="GGE17493.1"/>
    <property type="molecule type" value="Genomic_DNA"/>
</dbReference>
<evidence type="ECO:0000256" key="4">
    <source>
        <dbReference type="ARBA" id="ARBA00023136"/>
    </source>
</evidence>
<feature type="transmembrane region" description="Helical" evidence="6">
    <location>
        <begin position="6"/>
        <end position="24"/>
    </location>
</feature>
<comment type="caution">
    <text evidence="7">The sequence shown here is derived from an EMBL/GenBank/DDBJ whole genome shotgun (WGS) entry which is preliminary data.</text>
</comment>
<protein>
    <recommendedName>
        <fullName evidence="9">CvpA family protein</fullName>
    </recommendedName>
</protein>
<proteinExistence type="predicted"/>
<evidence type="ECO:0000313" key="7">
    <source>
        <dbReference type="EMBL" id="GGE17493.1"/>
    </source>
</evidence>
<dbReference type="AlphaFoldDB" id="A0A917EA09"/>
<evidence type="ECO:0000313" key="8">
    <source>
        <dbReference type="Proteomes" id="UP000635071"/>
    </source>
</evidence>
<name>A0A917EA09_9SPHN</name>
<dbReference type="Proteomes" id="UP000635071">
    <property type="component" value="Unassembled WGS sequence"/>
</dbReference>
<feature type="transmembrane region" description="Helical" evidence="6">
    <location>
        <begin position="103"/>
        <end position="124"/>
    </location>
</feature>
<feature type="region of interest" description="Disordered" evidence="5">
    <location>
        <begin position="169"/>
        <end position="219"/>
    </location>
</feature>
<evidence type="ECO:0008006" key="9">
    <source>
        <dbReference type="Google" id="ProtNLM"/>
    </source>
</evidence>
<evidence type="ECO:0000256" key="1">
    <source>
        <dbReference type="ARBA" id="ARBA00004141"/>
    </source>
</evidence>
<dbReference type="GO" id="GO:0016020">
    <property type="term" value="C:membrane"/>
    <property type="evidence" value="ECO:0007669"/>
    <property type="project" value="UniProtKB-SubCell"/>
</dbReference>
<gene>
    <name evidence="7" type="ORF">GCM10011529_24980</name>
</gene>
<keyword evidence="3 6" id="KW-1133">Transmembrane helix</keyword>